<dbReference type="FunFam" id="3.30.40.10:FF:000037">
    <property type="entry name" value="Cdk-activating kinase assembly factor MAT1, centre"/>
    <property type="match status" value="1"/>
</dbReference>
<feature type="domain" description="RING-type" evidence="10">
    <location>
        <begin position="7"/>
        <end position="50"/>
    </location>
</feature>
<evidence type="ECO:0000256" key="8">
    <source>
        <dbReference type="ARBA" id="ARBA00033277"/>
    </source>
</evidence>
<sequence>MDDQLFCPQCKSDSYLNPNIKIFVSPCYHKMCDNCLSRIFSSGESGCPECGTILRKTNFTSQTFEDMFVERECRIRRILTKVFNKKEEDFSDEELFEDYNELFEDTVVDMMELKNDLEVLRKVEILRQNPHIYILESSKKKKKPKTSGEATPVQEIDPLEGVIAPSVILKKPLVLPKAFQFEDKKGGYTKRITAYRAVYSLMDDNI</sequence>
<proteinExistence type="predicted"/>
<dbReference type="PANTHER" id="PTHR12683">
    <property type="entry name" value="CDK-ACTIVATING KINASE ASSEMBLY FACTOR MAT1"/>
    <property type="match status" value="1"/>
</dbReference>
<evidence type="ECO:0000256" key="2">
    <source>
        <dbReference type="ARBA" id="ARBA00022257"/>
    </source>
</evidence>
<reference evidence="11 12" key="1">
    <citation type="submission" date="2015-07" db="EMBL/GenBank/DDBJ databases">
        <title>The genome of Pseudoloma neurophilia, a relevant intracellular parasite of the zebrafish.</title>
        <authorList>
            <person name="Ndikumana S."/>
            <person name="Pelin A."/>
            <person name="Sanders J."/>
            <person name="Corradi N."/>
        </authorList>
    </citation>
    <scope>NUCLEOTIDE SEQUENCE [LARGE SCALE GENOMIC DNA]</scope>
    <source>
        <strain evidence="11 12">MK1</strain>
    </source>
</reference>
<dbReference type="PROSITE" id="PS50089">
    <property type="entry name" value="ZF_RING_2"/>
    <property type="match status" value="1"/>
</dbReference>
<evidence type="ECO:0000313" key="12">
    <source>
        <dbReference type="Proteomes" id="UP000051530"/>
    </source>
</evidence>
<dbReference type="SMART" id="SM00184">
    <property type="entry name" value="RING"/>
    <property type="match status" value="1"/>
</dbReference>
<dbReference type="SUPFAM" id="SSF57850">
    <property type="entry name" value="RING/U-box"/>
    <property type="match status" value="1"/>
</dbReference>
<evidence type="ECO:0000256" key="9">
    <source>
        <dbReference type="PROSITE-ProRule" id="PRU00175"/>
    </source>
</evidence>
<dbReference type="Proteomes" id="UP000051530">
    <property type="component" value="Unassembled WGS sequence"/>
</dbReference>
<keyword evidence="5" id="KW-0862">Zinc</keyword>
<comment type="subcellular location">
    <subcellularLocation>
        <location evidence="1">Nucleus</location>
    </subcellularLocation>
</comment>
<dbReference type="Gene3D" id="3.30.40.10">
    <property type="entry name" value="Zinc/RING finger domain, C3HC4 (zinc finger)"/>
    <property type="match status" value="1"/>
</dbReference>
<dbReference type="GO" id="GO:0006357">
    <property type="term" value="P:regulation of transcription by RNA polymerase II"/>
    <property type="evidence" value="ECO:0007669"/>
    <property type="project" value="TreeGrafter"/>
</dbReference>
<dbReference type="GO" id="GO:0016874">
    <property type="term" value="F:ligase activity"/>
    <property type="evidence" value="ECO:0007669"/>
    <property type="project" value="UniProtKB-KW"/>
</dbReference>
<evidence type="ECO:0000256" key="6">
    <source>
        <dbReference type="ARBA" id="ARBA00023242"/>
    </source>
</evidence>
<dbReference type="PROSITE" id="PS00518">
    <property type="entry name" value="ZF_RING_1"/>
    <property type="match status" value="1"/>
</dbReference>
<dbReference type="InterPro" id="IPR001841">
    <property type="entry name" value="Znf_RING"/>
</dbReference>
<dbReference type="InterPro" id="IPR017907">
    <property type="entry name" value="Znf_RING_CS"/>
</dbReference>
<name>A0A0R0M532_9MICR</name>
<dbReference type="EMBL" id="LGUB01000003">
    <property type="protein sequence ID" value="KRH95205.1"/>
    <property type="molecule type" value="Genomic_DNA"/>
</dbReference>
<dbReference type="InterPro" id="IPR015877">
    <property type="entry name" value="MAT1_centre"/>
</dbReference>
<gene>
    <name evidence="11" type="ORF">M153_2100026803</name>
</gene>
<dbReference type="GO" id="GO:0008270">
    <property type="term" value="F:zinc ion binding"/>
    <property type="evidence" value="ECO:0007669"/>
    <property type="project" value="UniProtKB-KW"/>
</dbReference>
<dbReference type="PANTHER" id="PTHR12683:SF13">
    <property type="entry name" value="CDK-ACTIVATING KINASE ASSEMBLY FACTOR MAT1"/>
    <property type="match status" value="1"/>
</dbReference>
<evidence type="ECO:0000256" key="7">
    <source>
        <dbReference type="ARBA" id="ARBA00029873"/>
    </source>
</evidence>
<keyword evidence="12" id="KW-1185">Reference proteome</keyword>
<dbReference type="Pfam" id="PF17121">
    <property type="entry name" value="zf-C3HC4_5"/>
    <property type="match status" value="1"/>
</dbReference>
<evidence type="ECO:0000256" key="1">
    <source>
        <dbReference type="ARBA" id="ARBA00004123"/>
    </source>
</evidence>
<dbReference type="Pfam" id="PF06391">
    <property type="entry name" value="MAT1"/>
    <property type="match status" value="1"/>
</dbReference>
<dbReference type="GO" id="GO:0005675">
    <property type="term" value="C:transcription factor TFIIH holo complex"/>
    <property type="evidence" value="ECO:0007669"/>
    <property type="project" value="TreeGrafter"/>
</dbReference>
<keyword evidence="11" id="KW-0436">Ligase</keyword>
<dbReference type="GO" id="GO:0006281">
    <property type="term" value="P:DNA repair"/>
    <property type="evidence" value="ECO:0007669"/>
    <property type="project" value="TreeGrafter"/>
</dbReference>
<accession>A0A0R0M532</accession>
<comment type="caution">
    <text evidence="11">The sequence shown here is derived from an EMBL/GenBank/DDBJ whole genome shotgun (WGS) entry which is preliminary data.</text>
</comment>
<keyword evidence="6" id="KW-0539">Nucleus</keyword>
<dbReference type="AlphaFoldDB" id="A0A0R0M532"/>
<dbReference type="VEuPathDB" id="MicrosporidiaDB:M153_2100026803"/>
<evidence type="ECO:0000313" key="11">
    <source>
        <dbReference type="EMBL" id="KRH95205.1"/>
    </source>
</evidence>
<dbReference type="InterPro" id="IPR013083">
    <property type="entry name" value="Znf_RING/FYVE/PHD"/>
</dbReference>
<keyword evidence="3" id="KW-0479">Metal-binding</keyword>
<evidence type="ECO:0000256" key="4">
    <source>
        <dbReference type="ARBA" id="ARBA00022771"/>
    </source>
</evidence>
<evidence type="ECO:0000256" key="3">
    <source>
        <dbReference type="ARBA" id="ARBA00022723"/>
    </source>
</evidence>
<dbReference type="OrthoDB" id="5963at2759"/>
<evidence type="ECO:0000259" key="10">
    <source>
        <dbReference type="PROSITE" id="PS50089"/>
    </source>
</evidence>
<evidence type="ECO:0000256" key="5">
    <source>
        <dbReference type="ARBA" id="ARBA00022833"/>
    </source>
</evidence>
<protein>
    <recommendedName>
        <fullName evidence="2">RNA polymerase II transcription factor B subunit 3</fullName>
    </recommendedName>
    <alternativeName>
        <fullName evidence="8">RNA polymerase II transcription factor B 38 kDa subunit</fullName>
    </alternativeName>
    <alternativeName>
        <fullName evidence="7">RNA polymerase II transcription factor B p38 subunit</fullName>
    </alternativeName>
</protein>
<organism evidence="11 12">
    <name type="scientific">Pseudoloma neurophilia</name>
    <dbReference type="NCBI Taxonomy" id="146866"/>
    <lineage>
        <taxon>Eukaryota</taxon>
        <taxon>Fungi</taxon>
        <taxon>Fungi incertae sedis</taxon>
        <taxon>Microsporidia</taxon>
        <taxon>Pseudoloma</taxon>
    </lineage>
</organism>
<keyword evidence="4 9" id="KW-0863">Zinc-finger</keyword>